<dbReference type="Pfam" id="PF10433">
    <property type="entry name" value="Beta-prop_RSE1_1st"/>
    <property type="match status" value="1"/>
</dbReference>
<organism evidence="2 3">
    <name type="scientific">Glarea lozoyensis (strain ATCC 20868 / MF5171)</name>
    <dbReference type="NCBI Taxonomy" id="1116229"/>
    <lineage>
        <taxon>Eukaryota</taxon>
        <taxon>Fungi</taxon>
        <taxon>Dikarya</taxon>
        <taxon>Ascomycota</taxon>
        <taxon>Pezizomycotina</taxon>
        <taxon>Leotiomycetes</taxon>
        <taxon>Helotiales</taxon>
        <taxon>Helotiaceae</taxon>
        <taxon>Glarea</taxon>
    </lineage>
</organism>
<dbReference type="STRING" id="1116229.S3CK09"/>
<feature type="domain" description="RSE1/DDB1/CPSF1 first beta-propeller" evidence="1">
    <location>
        <begin position="61"/>
        <end position="475"/>
    </location>
</feature>
<dbReference type="eggNOG" id="ENOG502QVPZ">
    <property type="taxonomic scope" value="Eukaryota"/>
</dbReference>
<accession>S3CK09</accession>
<evidence type="ECO:0000313" key="2">
    <source>
        <dbReference type="EMBL" id="EPE26120.1"/>
    </source>
</evidence>
<dbReference type="InterPro" id="IPR015943">
    <property type="entry name" value="WD40/YVTN_repeat-like_dom_sf"/>
</dbReference>
<dbReference type="HOGENOM" id="CLU_003539_0_0_1"/>
<protein>
    <recommendedName>
        <fullName evidence="1">RSE1/DDB1/CPSF1 first beta-propeller domain-containing protein</fullName>
    </recommendedName>
</protein>
<dbReference type="OMA" id="ARDHPRC"/>
<dbReference type="EMBL" id="KE145371">
    <property type="protein sequence ID" value="EPE26120.1"/>
    <property type="molecule type" value="Genomic_DNA"/>
</dbReference>
<dbReference type="InterPro" id="IPR050358">
    <property type="entry name" value="RSE1/DDB1/CFT1"/>
</dbReference>
<dbReference type="GeneID" id="19461090"/>
<evidence type="ECO:0000313" key="3">
    <source>
        <dbReference type="Proteomes" id="UP000016922"/>
    </source>
</evidence>
<dbReference type="RefSeq" id="XP_008087439.1">
    <property type="nucleotide sequence ID" value="XM_008089248.1"/>
</dbReference>
<dbReference type="OrthoDB" id="20774at2759"/>
<dbReference type="Gene3D" id="2.130.10.10">
    <property type="entry name" value="YVTN repeat-like/Quinoprotein amine dehydrogenase"/>
    <property type="match status" value="3"/>
</dbReference>
<proteinExistence type="predicted"/>
<dbReference type="PANTHER" id="PTHR10644">
    <property type="entry name" value="DNA REPAIR/RNA PROCESSING CPSF FAMILY"/>
    <property type="match status" value="1"/>
</dbReference>
<evidence type="ECO:0000259" key="1">
    <source>
        <dbReference type="Pfam" id="PF10433"/>
    </source>
</evidence>
<dbReference type="Proteomes" id="UP000016922">
    <property type="component" value="Unassembled WGS sequence"/>
</dbReference>
<reference evidence="2 3" key="1">
    <citation type="journal article" date="2013" name="BMC Genomics">
        <title>Genomics-driven discovery of the pneumocandin biosynthetic gene cluster in the fungus Glarea lozoyensis.</title>
        <authorList>
            <person name="Chen L."/>
            <person name="Yue Q."/>
            <person name="Zhang X."/>
            <person name="Xiang M."/>
            <person name="Wang C."/>
            <person name="Li S."/>
            <person name="Che Y."/>
            <person name="Ortiz-Lopez F.J."/>
            <person name="Bills G.F."/>
            <person name="Liu X."/>
            <person name="An Z."/>
        </authorList>
    </citation>
    <scope>NUCLEOTIDE SEQUENCE [LARGE SCALE GENOMIC DNA]</scope>
    <source>
        <strain evidence="3">ATCC 20868 / MF5171</strain>
    </source>
</reference>
<dbReference type="InterPro" id="IPR018846">
    <property type="entry name" value="Beta-prop_RSE1/DDB1/CPSF1_1st"/>
</dbReference>
<name>S3CK09_GLAL2</name>
<keyword evidence="3" id="KW-1185">Reference proteome</keyword>
<sequence>MALDTSTYENGHGWTTRTLDINAVLQKYDNEEREARMPHMDVEEVPVLGLLTQTVIRSPLVHWILPVRLRNQDNNDVAFIGDDFVQIKELRPDRLLWDVTRKENFGARIRNAHVVGSMKAYVREKTKSFEDAENDEDFDTSTAFNHQLRDAHHSRDSSFPPQLILLQLDTGDSVFLMLERSETGGLKLVSSRHRAPKSMLRLQPGIHLTVDPSSRYVAVGCSEALFAIYAIHSREDLSKQYNQGLPLRPVEREAFVTVRGVILKMYFLHPSPADERHVILLLLVVVKGRTRMLIYDWETGSDLKNIRALHSRGHLLNENLRMPLLLIPLRAKSSFALIYQDSVTVCHSLLEGSPTFMDLPHRIDPPTEYHHGKCAPLWTAWARAPRNSEKHEALQDDIYVVREDGVLKFLDFSMDDATSKRVSVGYLKSNCGTALACLDYSLHKSNFRETSSGGDFLITGGDSGAGGTYLIQARKDPDPIEPIRNWSPAGDLATTYKEVSPEIRDETIFPRQPGNGFSQQPDRVFACAGKGVNGAIVELRYGLEAKLALSVEYPTHILEAWAFSPTYESPESADESLFLLSLGDHSAVLRLSADAKDISDDENNTKFELGYRTVAAGICQGYMTQVTEQSIVTIDAKSQRIYTKDEVLRIMWDGEHLGYSRIIDKAIVYDDLVLFAATLEDATYLQVLEPTHPDAMDTSDHSGEWSTTNVQTISKHPVGISGIGICLLGHKLHAITAEILENVPCLTFVRIADGMKRQLWIPLDNEDLSGDLEAIVSIVAGPYRDGILTLLCGSRNGLVITLLVNEVFELTGIGFDKLGSTQAIIKRDENPHPADLFFVSCDSRIYGMSLAHWYQSRSARLSCCPKWDIREIWLTDASVPELKQPEINSIARLKPSSYGGSDGGVLLVAGDHILLAAFSTQGKTVPRRLPIKGTPTRLLYSRSLGVLVVAAIIDSRSTILMIDADTGEDLCLPIDHATKKPTASIRGLGNMDEKIYHLMEWPFVKNNKAWYFIIITTSTGRLLIISAVPGPPEGEIGKISGRRKIRCHMRYKFKVPDAVFSVAGFPGGLVWCAGHKIFYDVLDTTEKKFKRLAQYELQSPATSLSYDDGTIYALTNSHSLEILKIVTDDDGESGIIHTHVDHVARNTLHHAFANGCTERPIHFVSDKECSMVGLWETQDTKADSLETIFEAQMPHSILRFRYGKTRPAWDPLSSNNSYHSKLLRQSVGGVKERVLKSTNSPEMLGLSLDGSVSHFSMLDVVSWRFLRFLLNLALRSSRVCEFNYKDEIKSLEPAMAPKIMMHVDGDVLKRCLDEQHLEHLLRIGHETEDASKIFSKFYELLQELHGGSLEAGKDPDEYVCQAYEDLAFFLRPVL</sequence>
<dbReference type="KEGG" id="glz:GLAREA_02032"/>
<gene>
    <name evidence="2" type="ORF">GLAREA_02032</name>
</gene>